<dbReference type="PROSITE" id="PS01129">
    <property type="entry name" value="PSI_RLU"/>
    <property type="match status" value="1"/>
</dbReference>
<dbReference type="CDD" id="cd02869">
    <property type="entry name" value="PseudoU_synth_RluA_like"/>
    <property type="match status" value="1"/>
</dbReference>
<evidence type="ECO:0000256" key="3">
    <source>
        <dbReference type="ARBA" id="ARBA00023235"/>
    </source>
</evidence>
<dbReference type="Pfam" id="PF00849">
    <property type="entry name" value="PseudoU_synth_2"/>
    <property type="match status" value="1"/>
</dbReference>
<proteinExistence type="inferred from homology"/>
<keyword evidence="3 8" id="KW-0413">Isomerase</keyword>
<sequence length="338" mass="35920">MSPENTPPEGAALFAFTVLEEDAGARLDKFLAEREEVCAAHISRTRVKSLIEQGAATVAGRAAADANRRLAAGETVTLAVPPPEPAEPQGEEIALDIVYEDSHLLVVDKPAGLVVHPAAGHETGTLVNALIAHCGDSLSGIGGIRKPGIVHRIDKDTSGLLVVAKTDAAHLGLSRLFEDHGRELHLVRDYLAFVWGVPDRRHGVVDAPIGRHATHRERMAVVSAARGREAITHYETLEDFGVASLVGCSLETGRTHQIRVHMAHLGHPLVGDATYGAGFKTKAALLGPEARAGVEALGRQALHAATLGFEHPVTGEEMLFESPLPADLARLQELLAQK</sequence>
<dbReference type="NCBIfam" id="TIGR00005">
    <property type="entry name" value="rluA_subfam"/>
    <property type="match status" value="1"/>
</dbReference>
<evidence type="ECO:0000259" key="9">
    <source>
        <dbReference type="Pfam" id="PF00849"/>
    </source>
</evidence>
<name>A0A6B8KL42_9HYPH</name>
<dbReference type="InterPro" id="IPR006224">
    <property type="entry name" value="PsdUridine_synth_RluA-like_CS"/>
</dbReference>
<dbReference type="SUPFAM" id="SSF55120">
    <property type="entry name" value="Pseudouridine synthase"/>
    <property type="match status" value="1"/>
</dbReference>
<dbReference type="InterPro" id="IPR020103">
    <property type="entry name" value="PsdUridine_synth_cat_dom_sf"/>
</dbReference>
<dbReference type="OrthoDB" id="9807829at2"/>
<dbReference type="PANTHER" id="PTHR21600:SF44">
    <property type="entry name" value="RIBOSOMAL LARGE SUBUNIT PSEUDOURIDINE SYNTHASE D"/>
    <property type="match status" value="1"/>
</dbReference>
<dbReference type="InterPro" id="IPR036986">
    <property type="entry name" value="S4_RNA-bd_sf"/>
</dbReference>
<dbReference type="InterPro" id="IPR006225">
    <property type="entry name" value="PsdUridine_synth_RluC/D"/>
</dbReference>
<dbReference type="RefSeq" id="WP_136497325.1">
    <property type="nucleotide sequence ID" value="NZ_CP046052.1"/>
</dbReference>
<dbReference type="EMBL" id="CP046052">
    <property type="protein sequence ID" value="QGM47438.1"/>
    <property type="molecule type" value="Genomic_DNA"/>
</dbReference>
<evidence type="ECO:0000256" key="4">
    <source>
        <dbReference type="ARBA" id="ARBA00036882"/>
    </source>
</evidence>
<evidence type="ECO:0000256" key="8">
    <source>
        <dbReference type="RuleBase" id="RU362028"/>
    </source>
</evidence>
<dbReference type="GO" id="GO:0003723">
    <property type="term" value="F:RNA binding"/>
    <property type="evidence" value="ECO:0007669"/>
    <property type="project" value="UniProtKB-KW"/>
</dbReference>
<dbReference type="FunFam" id="3.30.2350.10:FF:000006">
    <property type="entry name" value="Pseudouridine synthase"/>
    <property type="match status" value="1"/>
</dbReference>
<feature type="domain" description="Pseudouridine synthase RsuA/RluA-like" evidence="9">
    <location>
        <begin position="103"/>
        <end position="264"/>
    </location>
</feature>
<accession>A0A6B8KL42</accession>
<dbReference type="CDD" id="cd00165">
    <property type="entry name" value="S4"/>
    <property type="match status" value="1"/>
</dbReference>
<evidence type="ECO:0000256" key="2">
    <source>
        <dbReference type="ARBA" id="ARBA00022884"/>
    </source>
</evidence>
<evidence type="ECO:0000256" key="6">
    <source>
        <dbReference type="PIRSR" id="PIRSR606225-1"/>
    </source>
</evidence>
<dbReference type="SUPFAM" id="SSF55174">
    <property type="entry name" value="Alpha-L RNA-binding motif"/>
    <property type="match status" value="1"/>
</dbReference>
<dbReference type="PANTHER" id="PTHR21600">
    <property type="entry name" value="MITOCHONDRIAL RNA PSEUDOURIDINE SYNTHASE"/>
    <property type="match status" value="1"/>
</dbReference>
<reference evidence="10 11" key="1">
    <citation type="submission" date="2019-11" db="EMBL/GenBank/DDBJ databases">
        <title>The genome sequence of Methylocystis heyeri.</title>
        <authorList>
            <person name="Oshkin I.Y."/>
            <person name="Miroshnikov K."/>
            <person name="Dedysh S.N."/>
        </authorList>
    </citation>
    <scope>NUCLEOTIDE SEQUENCE [LARGE SCALE GENOMIC DNA]</scope>
    <source>
        <strain evidence="10 11">H2</strain>
    </source>
</reference>
<keyword evidence="11" id="KW-1185">Reference proteome</keyword>
<evidence type="ECO:0000313" key="11">
    <source>
        <dbReference type="Proteomes" id="UP000309061"/>
    </source>
</evidence>
<dbReference type="PROSITE" id="PS50889">
    <property type="entry name" value="S4"/>
    <property type="match status" value="1"/>
</dbReference>
<protein>
    <recommendedName>
        <fullName evidence="8">Pseudouridine synthase</fullName>
        <ecNumber evidence="8">5.4.99.-</ecNumber>
    </recommendedName>
</protein>
<dbReference type="GO" id="GO:0160140">
    <property type="term" value="F:23S rRNA pseudouridine(1911/1915/1917) synthase activity"/>
    <property type="evidence" value="ECO:0007669"/>
    <property type="project" value="UniProtKB-EC"/>
</dbReference>
<feature type="active site" evidence="6">
    <location>
        <position position="154"/>
    </location>
</feature>
<dbReference type="GO" id="GO:0000455">
    <property type="term" value="P:enzyme-directed rRNA pseudouridine synthesis"/>
    <property type="evidence" value="ECO:0007669"/>
    <property type="project" value="TreeGrafter"/>
</dbReference>
<dbReference type="Gene3D" id="3.30.2350.10">
    <property type="entry name" value="Pseudouridine synthase"/>
    <property type="match status" value="1"/>
</dbReference>
<evidence type="ECO:0000256" key="1">
    <source>
        <dbReference type="ARBA" id="ARBA00010876"/>
    </source>
</evidence>
<dbReference type="KEGG" id="mhey:H2LOC_018050"/>
<keyword evidence="2 7" id="KW-0694">RNA-binding</keyword>
<comment type="function">
    <text evidence="5">Responsible for synthesis of pseudouridine from uracil at positions 1911, 1915 and 1917 in 23S ribosomal RNA.</text>
</comment>
<comment type="catalytic activity">
    <reaction evidence="4">
        <text>uridine(1911/1915/1917) in 23S rRNA = pseudouridine(1911/1915/1917) in 23S rRNA</text>
        <dbReference type="Rhea" id="RHEA:42524"/>
        <dbReference type="Rhea" id="RHEA-COMP:10097"/>
        <dbReference type="Rhea" id="RHEA-COMP:10098"/>
        <dbReference type="ChEBI" id="CHEBI:65314"/>
        <dbReference type="ChEBI" id="CHEBI:65315"/>
        <dbReference type="EC" id="5.4.99.23"/>
    </reaction>
</comment>
<dbReference type="Proteomes" id="UP000309061">
    <property type="component" value="Chromosome"/>
</dbReference>
<dbReference type="InterPro" id="IPR050188">
    <property type="entry name" value="RluA_PseudoU_synthase"/>
</dbReference>
<gene>
    <name evidence="10" type="ORF">H2LOC_018050</name>
</gene>
<comment type="similarity">
    <text evidence="1 8">Belongs to the pseudouridine synthase RluA family.</text>
</comment>
<dbReference type="Gene3D" id="3.10.290.10">
    <property type="entry name" value="RNA-binding S4 domain"/>
    <property type="match status" value="1"/>
</dbReference>
<dbReference type="AlphaFoldDB" id="A0A6B8KL42"/>
<evidence type="ECO:0000256" key="7">
    <source>
        <dbReference type="PROSITE-ProRule" id="PRU00182"/>
    </source>
</evidence>
<evidence type="ECO:0000256" key="5">
    <source>
        <dbReference type="ARBA" id="ARBA00056072"/>
    </source>
</evidence>
<organism evidence="10 11">
    <name type="scientific">Methylocystis heyeri</name>
    <dbReference type="NCBI Taxonomy" id="391905"/>
    <lineage>
        <taxon>Bacteria</taxon>
        <taxon>Pseudomonadati</taxon>
        <taxon>Pseudomonadota</taxon>
        <taxon>Alphaproteobacteria</taxon>
        <taxon>Hyphomicrobiales</taxon>
        <taxon>Methylocystaceae</taxon>
        <taxon>Methylocystis</taxon>
    </lineage>
</organism>
<comment type="catalytic activity">
    <reaction evidence="8">
        <text>a uridine in RNA = a pseudouridine in RNA</text>
        <dbReference type="Rhea" id="RHEA:48348"/>
        <dbReference type="Rhea" id="RHEA-COMP:12068"/>
        <dbReference type="Rhea" id="RHEA-COMP:12069"/>
        <dbReference type="ChEBI" id="CHEBI:65314"/>
        <dbReference type="ChEBI" id="CHEBI:65315"/>
    </reaction>
</comment>
<dbReference type="EC" id="5.4.99.-" evidence="8"/>
<dbReference type="InterPro" id="IPR006145">
    <property type="entry name" value="PsdUridine_synth_RsuA/RluA"/>
</dbReference>
<evidence type="ECO:0000313" key="10">
    <source>
        <dbReference type="EMBL" id="QGM47438.1"/>
    </source>
</evidence>